<keyword evidence="1" id="KW-1133">Transmembrane helix</keyword>
<sequence length="344" mass="36301">MGKGEGKGGCSREAGRIVLWMSWVTVWLITSIYVALAVAVFSKLVQAANNLALNAEQVVMNKMWRAPLSALSLSALLVFGFNFMSCITLIKKSINRGGPGFGYGFMMAFSFSLSFFLLLCGLVLDGFRPQVQLILECKNCTSGSNSTSIFDGVKSWSKYSSEAFVAAEVFSLICFVTYLLFAILLVVLQAAVSEHLGIEPHNGKYAAAGAGAAAIVTTVPAGLEPKDGVAPPEYDQNAYYEQYGGYAEDGHYEQTGYQAPSGYVEPNTDAGGGGYYTDGTGAGDYQATPDYNAQGGVSAAPLYANTGFAAINQFGTVPAGTDTGLISNAPNNQAAYTYGGNQQV</sequence>
<feature type="transmembrane region" description="Helical" evidence="1">
    <location>
        <begin position="17"/>
        <end position="41"/>
    </location>
</feature>
<keyword evidence="1" id="KW-0472">Membrane</keyword>
<organism evidence="2">
    <name type="scientific">Chlamydomonas leiostraca</name>
    <dbReference type="NCBI Taxonomy" id="1034604"/>
    <lineage>
        <taxon>Eukaryota</taxon>
        <taxon>Viridiplantae</taxon>
        <taxon>Chlorophyta</taxon>
        <taxon>core chlorophytes</taxon>
        <taxon>Chlorophyceae</taxon>
        <taxon>CS clade</taxon>
        <taxon>Chlamydomonadales</taxon>
        <taxon>Chlamydomonadaceae</taxon>
        <taxon>Chlamydomonas</taxon>
    </lineage>
</organism>
<feature type="transmembrane region" description="Helical" evidence="1">
    <location>
        <begin position="163"/>
        <end position="188"/>
    </location>
</feature>
<dbReference type="AlphaFoldDB" id="A0A7S0WPE1"/>
<feature type="transmembrane region" description="Helical" evidence="1">
    <location>
        <begin position="102"/>
        <end position="124"/>
    </location>
</feature>
<evidence type="ECO:0000256" key="1">
    <source>
        <dbReference type="SAM" id="Phobius"/>
    </source>
</evidence>
<gene>
    <name evidence="2" type="ORF">CLEI1391_LOCUS7489</name>
</gene>
<protein>
    <recommendedName>
        <fullName evidence="3">MARVEL domain-containing protein</fullName>
    </recommendedName>
</protein>
<accession>A0A7S0WPE1</accession>
<evidence type="ECO:0000313" key="2">
    <source>
        <dbReference type="EMBL" id="CAD8676518.1"/>
    </source>
</evidence>
<reference evidence="2" key="1">
    <citation type="submission" date="2021-01" db="EMBL/GenBank/DDBJ databases">
        <authorList>
            <person name="Corre E."/>
            <person name="Pelletier E."/>
            <person name="Niang G."/>
            <person name="Scheremetjew M."/>
            <person name="Finn R."/>
            <person name="Kale V."/>
            <person name="Holt S."/>
            <person name="Cochrane G."/>
            <person name="Meng A."/>
            <person name="Brown T."/>
            <person name="Cohen L."/>
        </authorList>
    </citation>
    <scope>NUCLEOTIDE SEQUENCE</scope>
    <source>
        <strain evidence="2">SAG 11-49</strain>
    </source>
</reference>
<feature type="transmembrane region" description="Helical" evidence="1">
    <location>
        <begin position="68"/>
        <end position="90"/>
    </location>
</feature>
<proteinExistence type="predicted"/>
<name>A0A7S0WPE1_9CHLO</name>
<dbReference type="EMBL" id="HBFB01013283">
    <property type="protein sequence ID" value="CAD8676518.1"/>
    <property type="molecule type" value="Transcribed_RNA"/>
</dbReference>
<keyword evidence="1" id="KW-0812">Transmembrane</keyword>
<evidence type="ECO:0008006" key="3">
    <source>
        <dbReference type="Google" id="ProtNLM"/>
    </source>
</evidence>